<dbReference type="Gramene" id="TraesLDM2D03G01120500.1">
    <property type="protein sequence ID" value="TraesLDM2D03G01120500.1"/>
    <property type="gene ID" value="TraesLDM2D03G01120500"/>
</dbReference>
<accession>A0A1D5V3H1</accession>
<reference evidence="2" key="2">
    <citation type="submission" date="2018-10" db="UniProtKB">
        <authorList>
            <consortium name="EnsemblPlants"/>
        </authorList>
    </citation>
    <scope>IDENTIFICATION</scope>
</reference>
<keyword evidence="1" id="KW-0812">Transmembrane</keyword>
<dbReference type="Gramene" id="TraesLAC2D03G01071020.1">
    <property type="protein sequence ID" value="TraesLAC2D03G01071020.1"/>
    <property type="gene ID" value="TraesLAC2D03G01071020"/>
</dbReference>
<dbReference type="Proteomes" id="UP000019116">
    <property type="component" value="Chromosome 2D"/>
</dbReference>
<dbReference type="GeneID" id="123048778"/>
<evidence type="ECO:0000313" key="3">
    <source>
        <dbReference type="Proteomes" id="UP000019116"/>
    </source>
</evidence>
<dbReference type="Gramene" id="TraesMAC2D03G01117490.1">
    <property type="protein sequence ID" value="TraesMAC2D03G01117490.1"/>
    <property type="gene ID" value="TraesMAC2D03G01117490"/>
</dbReference>
<dbReference type="Gramene" id="TraesJAG2D03G01123830.1">
    <property type="protein sequence ID" value="TraesJAG2D03G01123830.1"/>
    <property type="gene ID" value="TraesJAG2D03G01123830"/>
</dbReference>
<feature type="transmembrane region" description="Helical" evidence="1">
    <location>
        <begin position="71"/>
        <end position="93"/>
    </location>
</feature>
<gene>
    <name evidence="2" type="primary">LOC123048778</name>
</gene>
<feature type="transmembrane region" description="Helical" evidence="1">
    <location>
        <begin position="114"/>
        <end position="133"/>
    </location>
</feature>
<dbReference type="Gramene" id="TraesCS2D02G121700.1">
    <property type="protein sequence ID" value="TraesCS2D02G121700.1"/>
    <property type="gene ID" value="TraesCS2D02G121700"/>
</dbReference>
<protein>
    <submittedName>
        <fullName evidence="2">Uncharacterized protein</fullName>
    </submittedName>
</protein>
<sequence>MTVAEPEMPASERRLVALARWDALIFLYYGIVWVGTAASLAKVIARRALGEVEVEGSAVLAAASWLSHHSLIFAALFTPVALILVGATGVRSAHNTRKDIKEPPKSLHQVVQMMLKDPVIVGALVLLVFLPLISHDDLVVGLLPVKRYQREHVRSVLRDVGSLGVGAVFCFIMLPTTVLRQWRMK</sequence>
<dbReference type="Gramene" id="TraesSTA2D03G01107820.1">
    <property type="protein sequence ID" value="TraesSTA2D03G01107820.1"/>
    <property type="gene ID" value="TraesSTA2D03G01107820"/>
</dbReference>
<dbReference type="Gramene" id="TraesCS2D03G0255400.1">
    <property type="protein sequence ID" value="TraesCS2D03G0255400.1.CDS"/>
    <property type="gene ID" value="TraesCS2D03G0255400"/>
</dbReference>
<proteinExistence type="predicted"/>
<keyword evidence="3" id="KW-1185">Reference proteome</keyword>
<reference evidence="2" key="1">
    <citation type="submission" date="2018-08" db="EMBL/GenBank/DDBJ databases">
        <authorList>
            <person name="Rossello M."/>
        </authorList>
    </citation>
    <scope>NUCLEOTIDE SEQUENCE [LARGE SCALE GENOMIC DNA]</scope>
    <source>
        <strain evidence="2">cv. Chinese Spring</strain>
    </source>
</reference>
<keyword evidence="1" id="KW-1133">Transmembrane helix</keyword>
<feature type="transmembrane region" description="Helical" evidence="1">
    <location>
        <begin position="160"/>
        <end position="179"/>
    </location>
</feature>
<dbReference type="Gramene" id="TraesWEE_scaffold_140298_01G000100.1">
    <property type="protein sequence ID" value="TraesWEE_scaffold_140298_01G000100.1"/>
    <property type="gene ID" value="TraesWEE_scaffold_140298_01G000100"/>
</dbReference>
<dbReference type="AlphaFoldDB" id="A0A1D5V3H1"/>
<feature type="transmembrane region" description="Helical" evidence="1">
    <location>
        <begin position="21"/>
        <end position="41"/>
    </location>
</feature>
<dbReference type="Gramene" id="TraesMAC2D03G01117490.2">
    <property type="protein sequence ID" value="TraesMAC2D03G01117490.2"/>
    <property type="gene ID" value="TraesMAC2D03G01117490"/>
</dbReference>
<name>A0A1D5V3H1_WHEAT</name>
<dbReference type="EnsemblPlants" id="TraesCS2D02G121700.1">
    <property type="protein sequence ID" value="TraesCS2D02G121700.1"/>
    <property type="gene ID" value="TraesCS2D02G121700"/>
</dbReference>
<organism evidence="2">
    <name type="scientific">Triticum aestivum</name>
    <name type="common">Wheat</name>
    <dbReference type="NCBI Taxonomy" id="4565"/>
    <lineage>
        <taxon>Eukaryota</taxon>
        <taxon>Viridiplantae</taxon>
        <taxon>Streptophyta</taxon>
        <taxon>Embryophyta</taxon>
        <taxon>Tracheophyta</taxon>
        <taxon>Spermatophyta</taxon>
        <taxon>Magnoliopsida</taxon>
        <taxon>Liliopsida</taxon>
        <taxon>Poales</taxon>
        <taxon>Poaceae</taxon>
        <taxon>BOP clade</taxon>
        <taxon>Pooideae</taxon>
        <taxon>Triticodae</taxon>
        <taxon>Triticeae</taxon>
        <taxon>Triticinae</taxon>
        <taxon>Triticum</taxon>
    </lineage>
</organism>
<dbReference type="Gramene" id="TraesSYM2D03G01133630.1">
    <property type="protein sequence ID" value="TraesSYM2D03G01133630.1"/>
    <property type="gene ID" value="TraesSYM2D03G01133630"/>
</dbReference>
<dbReference type="RefSeq" id="XP_044327744.1">
    <property type="nucleotide sequence ID" value="XM_044471809.1"/>
</dbReference>
<evidence type="ECO:0000313" key="2">
    <source>
        <dbReference type="EnsemblPlants" id="TraesCS2D02G121700.1"/>
    </source>
</evidence>
<evidence type="ECO:0000256" key="1">
    <source>
        <dbReference type="SAM" id="Phobius"/>
    </source>
</evidence>
<dbReference type="Gramene" id="TraesNOR2D03G01135290.1">
    <property type="protein sequence ID" value="TraesNOR2D03G01135290.1"/>
    <property type="gene ID" value="TraesNOR2D03G01135290"/>
</dbReference>
<keyword evidence="1" id="KW-0472">Membrane</keyword>